<name>A0A923RQA6_9FIRM</name>
<reference evidence="5" key="1">
    <citation type="submission" date="2020-08" db="EMBL/GenBank/DDBJ databases">
        <title>Genome public.</title>
        <authorList>
            <person name="Liu C."/>
            <person name="Sun Q."/>
        </authorList>
    </citation>
    <scope>NUCLEOTIDE SEQUENCE</scope>
    <source>
        <strain evidence="5">NSJ-55</strain>
    </source>
</reference>
<evidence type="ECO:0000313" key="6">
    <source>
        <dbReference type="Proteomes" id="UP000652477"/>
    </source>
</evidence>
<proteinExistence type="inferred from homology"/>
<dbReference type="InterPro" id="IPR011827">
    <property type="entry name" value="LeuD_type2/HacB/DmdB"/>
</dbReference>
<comment type="similarity">
    <text evidence="1 3">Belongs to the LeuD family. LeuD type 2 subfamily.</text>
</comment>
<feature type="domain" description="Aconitase A/isopropylmalate dehydratase small subunit swivel" evidence="4">
    <location>
        <begin position="51"/>
        <end position="102"/>
    </location>
</feature>
<dbReference type="HAMAP" id="MF_01032">
    <property type="entry name" value="LeuD_type2"/>
    <property type="match status" value="1"/>
</dbReference>
<dbReference type="InterPro" id="IPR033940">
    <property type="entry name" value="IPMI_Swivel"/>
</dbReference>
<dbReference type="GO" id="GO:0003861">
    <property type="term" value="F:3-isopropylmalate dehydratase activity"/>
    <property type="evidence" value="ECO:0007669"/>
    <property type="project" value="UniProtKB-UniRule"/>
</dbReference>
<comment type="catalytic activity">
    <reaction evidence="3">
        <text>(2R,3S)-3-isopropylmalate = (2S)-2-isopropylmalate</text>
        <dbReference type="Rhea" id="RHEA:32287"/>
        <dbReference type="ChEBI" id="CHEBI:1178"/>
        <dbReference type="ChEBI" id="CHEBI:35121"/>
        <dbReference type="EC" id="4.2.1.33"/>
    </reaction>
</comment>
<keyword evidence="6" id="KW-1185">Reference proteome</keyword>
<dbReference type="AlphaFoldDB" id="A0A923RQA6"/>
<dbReference type="CDD" id="cd01577">
    <property type="entry name" value="IPMI_Swivel"/>
    <property type="match status" value="1"/>
</dbReference>
<dbReference type="RefSeq" id="WP_186875983.1">
    <property type="nucleotide sequence ID" value="NZ_JACOPF010000002.1"/>
</dbReference>
<sequence>MEKLEYKILTKLGDHIDTDVMTPGKYLTSYEPEYLGSICLCDLDPDFSKKMQQGGILIAGKNFGCGSSRETAPIALKAAGVKVVIAEEFARIFYRNALNIGLPCIICTDILENADVGDTLKLDLLKGDIENKTRGLLLKGTPIPEELLKQFQCGGLIPYLKKVLKEGEE</sequence>
<dbReference type="Pfam" id="PF00694">
    <property type="entry name" value="Aconitase_C"/>
    <property type="match status" value="1"/>
</dbReference>
<dbReference type="NCBIfam" id="TIGR02087">
    <property type="entry name" value="LEUD_arch"/>
    <property type="match status" value="1"/>
</dbReference>
<keyword evidence="2 3" id="KW-0456">Lyase</keyword>
<keyword evidence="3" id="KW-0028">Amino-acid biosynthesis</keyword>
<dbReference type="InterPro" id="IPR050075">
    <property type="entry name" value="LeuD"/>
</dbReference>
<dbReference type="EMBL" id="JACOPF010000002">
    <property type="protein sequence ID" value="MBC5689310.1"/>
    <property type="molecule type" value="Genomic_DNA"/>
</dbReference>
<dbReference type="EC" id="4.2.1.33" evidence="3"/>
<gene>
    <name evidence="3" type="primary">leuD</name>
    <name evidence="5" type="ORF">H8S37_10320</name>
</gene>
<dbReference type="Proteomes" id="UP000652477">
    <property type="component" value="Unassembled WGS sequence"/>
</dbReference>
<evidence type="ECO:0000256" key="3">
    <source>
        <dbReference type="HAMAP-Rule" id="MF_01032"/>
    </source>
</evidence>
<evidence type="ECO:0000256" key="2">
    <source>
        <dbReference type="ARBA" id="ARBA00023239"/>
    </source>
</evidence>
<accession>A0A923RQA6</accession>
<dbReference type="GO" id="GO:0009098">
    <property type="term" value="P:L-leucine biosynthetic process"/>
    <property type="evidence" value="ECO:0007669"/>
    <property type="project" value="UniProtKB-UniRule"/>
</dbReference>
<evidence type="ECO:0000313" key="5">
    <source>
        <dbReference type="EMBL" id="MBC5689310.1"/>
    </source>
</evidence>
<keyword evidence="3" id="KW-0100">Branched-chain amino acid biosynthesis</keyword>
<comment type="subunit">
    <text evidence="3">Heterodimer of LeuC and LeuD.</text>
</comment>
<protein>
    <recommendedName>
        <fullName evidence="3">3-isopropylmalate dehydratase small subunit</fullName>
        <ecNumber evidence="3">4.2.1.33</ecNumber>
    </recommendedName>
    <alternativeName>
        <fullName evidence="3">Alpha-IPM isomerase</fullName>
        <shortName evidence="3">IPMI</shortName>
    </alternativeName>
    <alternativeName>
        <fullName evidence="3">Isopropylmalate isomerase</fullName>
    </alternativeName>
</protein>
<comment type="pathway">
    <text evidence="3">Amino-acid biosynthesis; L-leucine biosynthesis; L-leucine from 3-methyl-2-oxobutanoate: step 2/4.</text>
</comment>
<keyword evidence="3" id="KW-0432">Leucine biosynthesis</keyword>
<dbReference type="SUPFAM" id="SSF52016">
    <property type="entry name" value="LeuD/IlvD-like"/>
    <property type="match status" value="1"/>
</dbReference>
<dbReference type="InterPro" id="IPR000573">
    <property type="entry name" value="AconitaseA/IPMdHydase_ssu_swvl"/>
</dbReference>
<dbReference type="PANTHER" id="PTHR43345">
    <property type="entry name" value="3-ISOPROPYLMALATE DEHYDRATASE SMALL SUBUNIT 2-RELATED-RELATED"/>
    <property type="match status" value="1"/>
</dbReference>
<comment type="caution">
    <text evidence="5">The sequence shown here is derived from an EMBL/GenBank/DDBJ whole genome shotgun (WGS) entry which is preliminary data.</text>
</comment>
<dbReference type="PANTHER" id="PTHR43345:SF2">
    <property type="entry name" value="3-ISOPROPYLMALATE DEHYDRATASE SMALL SUBUNIT 1"/>
    <property type="match status" value="1"/>
</dbReference>
<dbReference type="InterPro" id="IPR015928">
    <property type="entry name" value="Aconitase/3IPM_dehydase_swvl"/>
</dbReference>
<organism evidence="5 6">
    <name type="scientific">Mediterraneibacter hominis</name>
    <dbReference type="NCBI Taxonomy" id="2763054"/>
    <lineage>
        <taxon>Bacteria</taxon>
        <taxon>Bacillati</taxon>
        <taxon>Bacillota</taxon>
        <taxon>Clostridia</taxon>
        <taxon>Lachnospirales</taxon>
        <taxon>Lachnospiraceae</taxon>
        <taxon>Mediterraneibacter</taxon>
    </lineage>
</organism>
<comment type="function">
    <text evidence="3">Catalyzes the isomerization between 2-isopropylmalate and 3-isopropylmalate, via the formation of 2-isopropylmaleate.</text>
</comment>
<evidence type="ECO:0000256" key="1">
    <source>
        <dbReference type="ARBA" id="ARBA00009869"/>
    </source>
</evidence>
<evidence type="ECO:0000259" key="4">
    <source>
        <dbReference type="Pfam" id="PF00694"/>
    </source>
</evidence>
<dbReference type="Gene3D" id="3.20.19.10">
    <property type="entry name" value="Aconitase, domain 4"/>
    <property type="match status" value="1"/>
</dbReference>